<dbReference type="AlphaFoldDB" id="A0A1M5N0T2"/>
<keyword evidence="3" id="KW-1185">Reference proteome</keyword>
<reference evidence="2 3" key="1">
    <citation type="submission" date="2016-11" db="EMBL/GenBank/DDBJ databases">
        <authorList>
            <person name="Jaros S."/>
            <person name="Januszkiewicz K."/>
            <person name="Wedrychowicz H."/>
        </authorList>
    </citation>
    <scope>NUCLEOTIDE SEQUENCE [LARGE SCALE GENOMIC DNA]</scope>
    <source>
        <strain evidence="2 3">IBRC-M 10683</strain>
    </source>
</reference>
<keyword evidence="1" id="KW-1133">Transmembrane helix</keyword>
<proteinExistence type="predicted"/>
<gene>
    <name evidence="2" type="ORF">SAMN05216225_106812</name>
</gene>
<keyword evidence="1" id="KW-0812">Transmembrane</keyword>
<protein>
    <submittedName>
        <fullName evidence="2">Uncharacterized protein</fullName>
    </submittedName>
</protein>
<evidence type="ECO:0000313" key="3">
    <source>
        <dbReference type="Proteomes" id="UP000183988"/>
    </source>
</evidence>
<dbReference type="RefSeq" id="WP_072891960.1">
    <property type="nucleotide sequence ID" value="NZ_FQVW01000068.1"/>
</dbReference>
<feature type="transmembrane region" description="Helical" evidence="1">
    <location>
        <begin position="6"/>
        <end position="29"/>
    </location>
</feature>
<name>A0A1M5N0T2_9BACI</name>
<evidence type="ECO:0000256" key="1">
    <source>
        <dbReference type="SAM" id="Phobius"/>
    </source>
</evidence>
<evidence type="ECO:0000313" key="2">
    <source>
        <dbReference type="EMBL" id="SHG82779.1"/>
    </source>
</evidence>
<dbReference type="EMBL" id="FQVW01000068">
    <property type="protein sequence ID" value="SHG82779.1"/>
    <property type="molecule type" value="Genomic_DNA"/>
</dbReference>
<keyword evidence="1" id="KW-0472">Membrane</keyword>
<dbReference type="Proteomes" id="UP000183988">
    <property type="component" value="Unassembled WGS sequence"/>
</dbReference>
<dbReference type="STRING" id="930117.SAMN05216225_106812"/>
<dbReference type="OrthoDB" id="2800840at2"/>
<organism evidence="2 3">
    <name type="scientific">Ornithinibacillus halophilus</name>
    <dbReference type="NCBI Taxonomy" id="930117"/>
    <lineage>
        <taxon>Bacteria</taxon>
        <taxon>Bacillati</taxon>
        <taxon>Bacillota</taxon>
        <taxon>Bacilli</taxon>
        <taxon>Bacillales</taxon>
        <taxon>Bacillaceae</taxon>
        <taxon>Ornithinibacillus</taxon>
    </lineage>
</organism>
<accession>A0A1M5N0T2</accession>
<sequence length="302" mass="35581">MNNEKYLKYISIFVGVALVISLIMNVTLISKVDELQFRMDQLSTTQHDIMNNVHTQTGQIESALAEFKEEQSWISPIQFNFNKENEEDGTTEAKFEWQIKELEEDSEVVFHYAFGDEEEFTDIPVEAIEQGLYQVTVPLKLDVEPQWDIFIRNETNHSEMMKPDIDEKEREKSKLRYYVTVSSDDMVKSNDIRWEYMDYFGASKYGIIQTDVDLMDDIYHVNVTYHGVDQSSIVVDEVYLLKYQGNNLIGEEEITIENGNHSIENEIRFFHLYEQEMYEDMRLVIKTVYSNGDSFEKEVYSE</sequence>